<comment type="caution">
    <text evidence="2">The sequence shown here is derived from an EMBL/GenBank/DDBJ whole genome shotgun (WGS) entry which is preliminary data.</text>
</comment>
<evidence type="ECO:0000313" key="3">
    <source>
        <dbReference type="Proteomes" id="UP000619788"/>
    </source>
</evidence>
<accession>A0A8J3SRK8</accession>
<sequence length="233" mass="25074">MTPDPALEHGRPFSGRAAPLSSLLASGELSLLGEFPSATYARSALEIIGAGERTFGAIAAGVGGAAPLPSGTLAPVLANPVAKRAVAVDSPLSARSDTKNKRYRVAGHCLRFWPAFLKRAVADSERGRPDLALRRIERSWTSWRGRAVEPVVRDCLAGLLPDDEWPDVEAVGGRWNRQNNPEIDLVGADRGPVAGRVCFTGSIKWLDARAFDRHDYGELVRGSAFVPGAVWRR</sequence>
<dbReference type="Proteomes" id="UP000619788">
    <property type="component" value="Unassembled WGS sequence"/>
</dbReference>
<dbReference type="Pfam" id="PF03008">
    <property type="entry name" value="DUF234"/>
    <property type="match status" value="1"/>
</dbReference>
<protein>
    <recommendedName>
        <fullName evidence="1">DUF234 domain-containing protein</fullName>
    </recommendedName>
</protein>
<reference evidence="2 3" key="1">
    <citation type="submission" date="2021-01" db="EMBL/GenBank/DDBJ databases">
        <title>Whole genome shotgun sequence of Planobispora siamensis NBRC 107568.</title>
        <authorList>
            <person name="Komaki H."/>
            <person name="Tamura T."/>
        </authorList>
    </citation>
    <scope>NUCLEOTIDE SEQUENCE [LARGE SCALE GENOMIC DNA]</scope>
    <source>
        <strain evidence="2 3">NBRC 107568</strain>
    </source>
</reference>
<gene>
    <name evidence="2" type="ORF">Psi01_77490</name>
</gene>
<evidence type="ECO:0000259" key="1">
    <source>
        <dbReference type="Pfam" id="PF03008"/>
    </source>
</evidence>
<organism evidence="2 3">
    <name type="scientific">Planobispora siamensis</name>
    <dbReference type="NCBI Taxonomy" id="936338"/>
    <lineage>
        <taxon>Bacteria</taxon>
        <taxon>Bacillati</taxon>
        <taxon>Actinomycetota</taxon>
        <taxon>Actinomycetes</taxon>
        <taxon>Streptosporangiales</taxon>
        <taxon>Streptosporangiaceae</taxon>
        <taxon>Planobispora</taxon>
    </lineage>
</organism>
<dbReference type="RefSeq" id="WP_204069135.1">
    <property type="nucleotide sequence ID" value="NZ_BOOJ01000077.1"/>
</dbReference>
<dbReference type="EMBL" id="BOOJ01000077">
    <property type="protein sequence ID" value="GIH97119.1"/>
    <property type="molecule type" value="Genomic_DNA"/>
</dbReference>
<keyword evidence="3" id="KW-1185">Reference proteome</keyword>
<proteinExistence type="predicted"/>
<dbReference type="InterPro" id="IPR004256">
    <property type="entry name" value="DUF234"/>
</dbReference>
<dbReference type="AlphaFoldDB" id="A0A8J3SRK8"/>
<evidence type="ECO:0000313" key="2">
    <source>
        <dbReference type="EMBL" id="GIH97119.1"/>
    </source>
</evidence>
<feature type="domain" description="DUF234" evidence="1">
    <location>
        <begin position="113"/>
        <end position="207"/>
    </location>
</feature>
<name>A0A8J3SRK8_9ACTN</name>